<evidence type="ECO:0000256" key="5">
    <source>
        <dbReference type="HAMAP-Rule" id="MF_00767"/>
    </source>
</evidence>
<comment type="cofactor">
    <cofactor evidence="5">
        <name>Zn(2+)</name>
        <dbReference type="ChEBI" id="CHEBI:29105"/>
    </cofactor>
    <text evidence="5">Binds 1 zinc ion per subunit.</text>
</comment>
<dbReference type="GO" id="GO:0016788">
    <property type="term" value="F:hydrolase activity, acting on ester bonds"/>
    <property type="evidence" value="ECO:0007669"/>
    <property type="project" value="UniProtKB-UniRule"/>
</dbReference>
<dbReference type="GO" id="GO:0019545">
    <property type="term" value="P:L-arginine catabolic process to succinate"/>
    <property type="evidence" value="ECO:0007669"/>
    <property type="project" value="UniProtKB-UniRule"/>
</dbReference>
<dbReference type="EC" id="3.5.1.96" evidence="5"/>
<dbReference type="GO" id="GO:0009017">
    <property type="term" value="F:succinylglutamate desuccinylase activity"/>
    <property type="evidence" value="ECO:0007669"/>
    <property type="project" value="UniProtKB-EC"/>
</dbReference>
<keyword evidence="3 5" id="KW-0378">Hydrolase</keyword>
<feature type="binding site" evidence="5">
    <location>
        <position position="56"/>
    </location>
    <ligand>
        <name>Zn(2+)</name>
        <dbReference type="ChEBI" id="CHEBI:29105"/>
    </ligand>
</feature>
<dbReference type="OrthoDB" id="5290473at2"/>
<dbReference type="GO" id="GO:0008270">
    <property type="term" value="F:zinc ion binding"/>
    <property type="evidence" value="ECO:0007669"/>
    <property type="project" value="UniProtKB-UniRule"/>
</dbReference>
<evidence type="ECO:0000256" key="2">
    <source>
        <dbReference type="ARBA" id="ARBA00022723"/>
    </source>
</evidence>
<evidence type="ECO:0000259" key="6">
    <source>
        <dbReference type="Pfam" id="PF04952"/>
    </source>
</evidence>
<dbReference type="HAMAP" id="MF_00767">
    <property type="entry name" value="Arg_catab_AstE"/>
    <property type="match status" value="1"/>
</dbReference>
<accession>A0A2N7TYV3</accession>
<protein>
    <recommendedName>
        <fullName evidence="5">Succinylglutamate desuccinylase</fullName>
        <ecNumber evidence="5">3.5.1.96</ecNumber>
    </recommendedName>
</protein>
<reference evidence="8 9" key="1">
    <citation type="submission" date="2018-01" db="EMBL/GenBank/DDBJ databases">
        <title>Halomonas endophytica sp. nov., isolated from storage liquid in the stems of Populus euphratica.</title>
        <authorList>
            <person name="Chen C."/>
        </authorList>
    </citation>
    <scope>NUCLEOTIDE SEQUENCE [LARGE SCALE GENOMIC DNA]</scope>
    <source>
        <strain evidence="8 9">MC28</strain>
    </source>
</reference>
<dbReference type="NCBIfam" id="NF003706">
    <property type="entry name" value="PRK05324.1"/>
    <property type="match status" value="1"/>
</dbReference>
<evidence type="ECO:0000256" key="4">
    <source>
        <dbReference type="ARBA" id="ARBA00022833"/>
    </source>
</evidence>
<dbReference type="InterPro" id="IPR016681">
    <property type="entry name" value="SuccinylGlu_desuccinylase"/>
</dbReference>
<feature type="active site" evidence="5">
    <location>
        <position position="211"/>
    </location>
</feature>
<dbReference type="Proteomes" id="UP000235803">
    <property type="component" value="Unassembled WGS sequence"/>
</dbReference>
<evidence type="ECO:0000256" key="1">
    <source>
        <dbReference type="ARBA" id="ARBA00022503"/>
    </source>
</evidence>
<evidence type="ECO:0000313" key="8">
    <source>
        <dbReference type="EMBL" id="PMR73372.1"/>
    </source>
</evidence>
<keyword evidence="2 5" id="KW-0479">Metal-binding</keyword>
<dbReference type="InterPro" id="IPR055438">
    <property type="entry name" value="AstE_AspA_cat"/>
</dbReference>
<evidence type="ECO:0000313" key="9">
    <source>
        <dbReference type="Proteomes" id="UP000235803"/>
    </source>
</evidence>
<dbReference type="InterPro" id="IPR007036">
    <property type="entry name" value="Aste_AspA_hybrid_dom"/>
</dbReference>
<dbReference type="Pfam" id="PF04952">
    <property type="entry name" value="AstE_AspA_hybrid"/>
    <property type="match status" value="1"/>
</dbReference>
<sequence>MLAEWIECSLEGGEPSRRDGRVAGGRFTIHGPGILELTPDTLAEAARACVFSVGIHGNETAPIELLGSCLARLEAGLIRLGAPVLVILGNLEAIRRSERYVETNLNRLFRRDLGERGMEPDRARTLMTSVDGFFSRHPDLSPLHYDLHTAIRDSRFPRFVVDPFAETATQPEQWAWLAAADIQAALHQHRHSWTFSHYSKHYHRAQAFTLELGRALPFGHNDLASLAPMGRLLETLIAGRIPEMAFPSRMAFFRVAFELVRESESFQLCFPDDTPNFTEFAPGTHLAEDAKAGPFIVGDTPLSVVFPNAKVELGARAALLAEAAKPPPTPFFQ</sequence>
<organism evidence="8 9">
    <name type="scientific">Billgrantia endophytica</name>
    <dbReference type="NCBI Taxonomy" id="2033802"/>
    <lineage>
        <taxon>Bacteria</taxon>
        <taxon>Pseudomonadati</taxon>
        <taxon>Pseudomonadota</taxon>
        <taxon>Gammaproteobacteria</taxon>
        <taxon>Oceanospirillales</taxon>
        <taxon>Halomonadaceae</taxon>
        <taxon>Billgrantia</taxon>
    </lineage>
</organism>
<feature type="binding site" evidence="5">
    <location>
        <position position="148"/>
    </location>
    <ligand>
        <name>Zn(2+)</name>
        <dbReference type="ChEBI" id="CHEBI:29105"/>
    </ligand>
</feature>
<dbReference type="GO" id="GO:0019544">
    <property type="term" value="P:L-arginine catabolic process to L-glutamate"/>
    <property type="evidence" value="ECO:0007669"/>
    <property type="project" value="UniProtKB-UniRule"/>
</dbReference>
<dbReference type="SUPFAM" id="SSF53187">
    <property type="entry name" value="Zn-dependent exopeptidases"/>
    <property type="match status" value="1"/>
</dbReference>
<keyword evidence="4 5" id="KW-0862">Zinc</keyword>
<dbReference type="CDD" id="cd03855">
    <property type="entry name" value="M14_ASTE"/>
    <property type="match status" value="1"/>
</dbReference>
<feature type="domain" description="AstE/AspA barrel-sandwich hybrid" evidence="6">
    <location>
        <begin position="249"/>
        <end position="321"/>
    </location>
</feature>
<evidence type="ECO:0000256" key="3">
    <source>
        <dbReference type="ARBA" id="ARBA00022801"/>
    </source>
</evidence>
<comment type="function">
    <text evidence="5">Transforms N(2)-succinylglutamate into succinate and glutamate.</text>
</comment>
<dbReference type="AlphaFoldDB" id="A0A2N7TYV3"/>
<dbReference type="UniPathway" id="UPA00185">
    <property type="reaction ID" value="UER00283"/>
</dbReference>
<comment type="pathway">
    <text evidence="5">Amino-acid degradation; L-arginine degradation via AST pathway; L-glutamate and succinate from L-arginine: step 5/5.</text>
</comment>
<feature type="binding site" evidence="5">
    <location>
        <position position="59"/>
    </location>
    <ligand>
        <name>Zn(2+)</name>
        <dbReference type="ChEBI" id="CHEBI:29105"/>
    </ligand>
</feature>
<gene>
    <name evidence="5" type="primary">astE</name>
    <name evidence="8" type="ORF">C1H69_18780</name>
</gene>
<comment type="similarity">
    <text evidence="5">Belongs to the AspA/AstE family. Succinylglutamate desuccinylase subfamily.</text>
</comment>
<comment type="caution">
    <text evidence="8">The sequence shown here is derived from an EMBL/GenBank/DDBJ whole genome shotgun (WGS) entry which is preliminary data.</text>
</comment>
<name>A0A2N7TYV3_9GAMM</name>
<dbReference type="InterPro" id="IPR050178">
    <property type="entry name" value="AspA/AstE_fam"/>
</dbReference>
<proteinExistence type="inferred from homology"/>
<keyword evidence="9" id="KW-1185">Reference proteome</keyword>
<feature type="domain" description="Succinylglutamate desuccinylase/Aspartoacylase catalytic" evidence="7">
    <location>
        <begin position="49"/>
        <end position="228"/>
    </location>
</feature>
<dbReference type="Pfam" id="PF24827">
    <property type="entry name" value="AstE_AspA_cat"/>
    <property type="match status" value="1"/>
</dbReference>
<dbReference type="PANTHER" id="PTHR15162:SF7">
    <property type="entry name" value="SUCCINYLGLUTAMATE DESUCCINYLASE"/>
    <property type="match status" value="1"/>
</dbReference>
<dbReference type="Gene3D" id="2.40.50.630">
    <property type="match status" value="1"/>
</dbReference>
<dbReference type="PANTHER" id="PTHR15162">
    <property type="entry name" value="ASPARTOACYLASE"/>
    <property type="match status" value="1"/>
</dbReference>
<dbReference type="Gene3D" id="3.40.630.10">
    <property type="entry name" value="Zn peptidases"/>
    <property type="match status" value="1"/>
</dbReference>
<keyword evidence="1 5" id="KW-0056">Arginine metabolism</keyword>
<dbReference type="RefSeq" id="WP_102654893.1">
    <property type="nucleotide sequence ID" value="NZ_PNRF01000037.1"/>
</dbReference>
<evidence type="ECO:0000259" key="7">
    <source>
        <dbReference type="Pfam" id="PF24827"/>
    </source>
</evidence>
<comment type="catalytic activity">
    <reaction evidence="5">
        <text>N-succinyl-L-glutamate + H2O = L-glutamate + succinate</text>
        <dbReference type="Rhea" id="RHEA:15169"/>
        <dbReference type="ChEBI" id="CHEBI:15377"/>
        <dbReference type="ChEBI" id="CHEBI:29985"/>
        <dbReference type="ChEBI" id="CHEBI:30031"/>
        <dbReference type="ChEBI" id="CHEBI:58763"/>
        <dbReference type="EC" id="3.5.1.96"/>
    </reaction>
</comment>
<dbReference type="EMBL" id="PNRF01000037">
    <property type="protein sequence ID" value="PMR73372.1"/>
    <property type="molecule type" value="Genomic_DNA"/>
</dbReference>